<dbReference type="Proteomes" id="UP001596003">
    <property type="component" value="Unassembled WGS sequence"/>
</dbReference>
<dbReference type="Pfam" id="PF00571">
    <property type="entry name" value="CBS"/>
    <property type="match status" value="1"/>
</dbReference>
<keyword evidence="5" id="KW-1185">Reference proteome</keyword>
<keyword evidence="1" id="KW-0129">CBS domain</keyword>
<keyword evidence="2" id="KW-0812">Transmembrane</keyword>
<keyword evidence="2" id="KW-0472">Membrane</keyword>
<dbReference type="SUPFAM" id="SSF54631">
    <property type="entry name" value="CBS-domain pair"/>
    <property type="match status" value="1"/>
</dbReference>
<protein>
    <submittedName>
        <fullName evidence="4">CBS domain-containing protein</fullName>
    </submittedName>
</protein>
<dbReference type="InterPro" id="IPR000644">
    <property type="entry name" value="CBS_dom"/>
</dbReference>
<dbReference type="Gene3D" id="3.10.580.10">
    <property type="entry name" value="CBS-domain"/>
    <property type="match status" value="1"/>
</dbReference>
<feature type="transmembrane region" description="Helical" evidence="2">
    <location>
        <begin position="12"/>
        <end position="32"/>
    </location>
</feature>
<evidence type="ECO:0000256" key="1">
    <source>
        <dbReference type="PROSITE-ProRule" id="PRU00703"/>
    </source>
</evidence>
<keyword evidence="2" id="KW-1133">Transmembrane helix</keyword>
<evidence type="ECO:0000256" key="2">
    <source>
        <dbReference type="SAM" id="Phobius"/>
    </source>
</evidence>
<evidence type="ECO:0000313" key="5">
    <source>
        <dbReference type="Proteomes" id="UP001596003"/>
    </source>
</evidence>
<proteinExistence type="predicted"/>
<sequence>MEENKTNSRIAIMILWVSFFIIILMISFWIYCSNDPEKLFVIILPVISTWVGTILAFYFGKVNFDAATKSFNQVIDRLTPDILDDILVKQVMIDKFTMVSIETTNSLITKFDLKAIIDFLDNIKKSRLPILEGEKVKCIIHKSTLTSEMLKTTKAKTLDEFITANSVVKEFASINEDKKIEDARKVMNEKNYKDLFVVDDNNLLTGWLTDTQIIRYMNNQKT</sequence>
<reference evidence="5" key="1">
    <citation type="journal article" date="2019" name="Int. J. Syst. Evol. Microbiol.">
        <title>The Global Catalogue of Microorganisms (GCM) 10K type strain sequencing project: providing services to taxonomists for standard genome sequencing and annotation.</title>
        <authorList>
            <consortium name="The Broad Institute Genomics Platform"/>
            <consortium name="The Broad Institute Genome Sequencing Center for Infectious Disease"/>
            <person name="Wu L."/>
            <person name="Ma J."/>
        </authorList>
    </citation>
    <scope>NUCLEOTIDE SEQUENCE [LARGE SCALE GENOMIC DNA]</scope>
    <source>
        <strain evidence="5">NBRC 103627</strain>
    </source>
</reference>
<feature type="transmembrane region" description="Helical" evidence="2">
    <location>
        <begin position="39"/>
        <end position="60"/>
    </location>
</feature>
<dbReference type="RefSeq" id="WP_379797282.1">
    <property type="nucleotide sequence ID" value="NZ_JBHSFY010000005.1"/>
</dbReference>
<evidence type="ECO:0000313" key="4">
    <source>
        <dbReference type="EMBL" id="MFC4477341.1"/>
    </source>
</evidence>
<accession>A0ABV8ZC67</accession>
<dbReference type="EMBL" id="JBHSFY010000005">
    <property type="protein sequence ID" value="MFC4477341.1"/>
    <property type="molecule type" value="Genomic_DNA"/>
</dbReference>
<dbReference type="InterPro" id="IPR046342">
    <property type="entry name" value="CBS_dom_sf"/>
</dbReference>
<evidence type="ECO:0000259" key="3">
    <source>
        <dbReference type="PROSITE" id="PS51371"/>
    </source>
</evidence>
<dbReference type="PROSITE" id="PS51371">
    <property type="entry name" value="CBS"/>
    <property type="match status" value="1"/>
</dbReference>
<gene>
    <name evidence="4" type="ORF">ACFO3N_09735</name>
</gene>
<feature type="domain" description="CBS" evidence="3">
    <location>
        <begin position="167"/>
        <end position="222"/>
    </location>
</feature>
<comment type="caution">
    <text evidence="4">The sequence shown here is derived from an EMBL/GenBank/DDBJ whole genome shotgun (WGS) entry which is preliminary data.</text>
</comment>
<name>A0ABV8ZC67_9FLAO</name>
<organism evidence="4 5">
    <name type="scientific">Flavobacterium chungangensis</name>
    <dbReference type="NCBI Taxonomy" id="2708132"/>
    <lineage>
        <taxon>Bacteria</taxon>
        <taxon>Pseudomonadati</taxon>
        <taxon>Bacteroidota</taxon>
        <taxon>Flavobacteriia</taxon>
        <taxon>Flavobacteriales</taxon>
        <taxon>Flavobacteriaceae</taxon>
        <taxon>Flavobacterium</taxon>
    </lineage>
</organism>